<organism evidence="1 2">
    <name type="scientific">Arcticibacterium luteifluviistationis</name>
    <dbReference type="NCBI Taxonomy" id="1784714"/>
    <lineage>
        <taxon>Bacteria</taxon>
        <taxon>Pseudomonadati</taxon>
        <taxon>Bacteroidota</taxon>
        <taxon>Cytophagia</taxon>
        <taxon>Cytophagales</taxon>
        <taxon>Leadbetterellaceae</taxon>
        <taxon>Arcticibacterium</taxon>
    </lineage>
</organism>
<reference evidence="1 2" key="1">
    <citation type="submission" date="2018-05" db="EMBL/GenBank/DDBJ databases">
        <title>Complete genome sequence of Arcticibacterium luteifluviistationis SM1504T, a cytophagaceae bacterium isolated from Arctic surface seawater.</title>
        <authorList>
            <person name="Li Y."/>
            <person name="Qin Q.-L."/>
        </authorList>
    </citation>
    <scope>NUCLEOTIDE SEQUENCE [LARGE SCALE GENOMIC DNA]</scope>
    <source>
        <strain evidence="1 2">SM1504</strain>
    </source>
</reference>
<proteinExistence type="predicted"/>
<evidence type="ECO:0008006" key="3">
    <source>
        <dbReference type="Google" id="ProtNLM"/>
    </source>
</evidence>
<protein>
    <recommendedName>
        <fullName evidence="3">DUF4595 domain-containing protein</fullName>
    </recommendedName>
</protein>
<name>A0A2Z4G9P4_9BACT</name>
<dbReference type="EMBL" id="CP029480">
    <property type="protein sequence ID" value="AWV97952.1"/>
    <property type="molecule type" value="Genomic_DNA"/>
</dbReference>
<evidence type="ECO:0000313" key="2">
    <source>
        <dbReference type="Proteomes" id="UP000249873"/>
    </source>
</evidence>
<dbReference type="KEGG" id="als:DJ013_07125"/>
<gene>
    <name evidence="1" type="ORF">DJ013_07125</name>
</gene>
<accession>A0A2Z4G9P4</accession>
<dbReference type="OrthoDB" id="931392at2"/>
<sequence>MTGMKIETEEIIQGLSALESKNYLNTMKNKSLLFLFLSISIFSCKKDDNSETIIPEEGVDTIQEEVNLMPEITADAIEQNSFSKMEVTLTPDNQASAKYLLDLSYDDNNRLKSVVRDTDTLYAYNYETDRVSVLDNGNQKTVYLNNDGLAKEIQGLTNQFKYYFKNDYFVRSTEVNSLKKDYSSEGNLVFYSNDELSAEYSYMDSLNTIRQEILTPLTFHWSFRDKYLGNFSTNLIKTAIFHDASLGDYTYTLNFSYEFDEENRVSKVIINRQEEGLSAVIEYALTY</sequence>
<dbReference type="AlphaFoldDB" id="A0A2Z4G9P4"/>
<dbReference type="Proteomes" id="UP000249873">
    <property type="component" value="Chromosome"/>
</dbReference>
<evidence type="ECO:0000313" key="1">
    <source>
        <dbReference type="EMBL" id="AWV97952.1"/>
    </source>
</evidence>
<keyword evidence="2" id="KW-1185">Reference proteome</keyword>